<keyword evidence="20" id="KW-1185">Reference proteome</keyword>
<evidence type="ECO:0000256" key="8">
    <source>
        <dbReference type="ARBA" id="ARBA00022840"/>
    </source>
</evidence>
<dbReference type="HOGENOM" id="CLU_000445_43_2_11"/>
<comment type="function">
    <text evidence="13">Primarily acts as an independent SigF regulator that is sensitive to the osmosensory signal, mediating the cross talk of PknD with the SigF regulon. Possesses both phosphatase and kinase activities. The kinase domain functions as a classic anti-sigma factor-like kinase to phosphorylate the anti-anti-sigma factor domain at the canonical regulatory site, and the phosphatase domain antagonizes this activity.</text>
</comment>
<dbReference type="InterPro" id="IPR029016">
    <property type="entry name" value="GAF-like_dom_sf"/>
</dbReference>
<evidence type="ECO:0000256" key="16">
    <source>
        <dbReference type="SAM" id="MobiDB-lite"/>
    </source>
</evidence>
<feature type="domain" description="GAF" evidence="17">
    <location>
        <begin position="278"/>
        <end position="463"/>
    </location>
</feature>
<keyword evidence="11" id="KW-0464">Manganese</keyword>
<evidence type="ECO:0000256" key="9">
    <source>
        <dbReference type="ARBA" id="ARBA00022842"/>
    </source>
</evidence>
<dbReference type="GO" id="GO:0004722">
    <property type="term" value="F:protein serine/threonine phosphatase activity"/>
    <property type="evidence" value="ECO:0007669"/>
    <property type="project" value="UniProtKB-EC"/>
</dbReference>
<keyword evidence="7" id="KW-0378">Hydrolase</keyword>
<dbReference type="PANTHER" id="PTHR43156">
    <property type="entry name" value="STAGE II SPORULATION PROTEIN E-RELATED"/>
    <property type="match status" value="1"/>
</dbReference>
<keyword evidence="9" id="KW-0460">Magnesium</keyword>
<evidence type="ECO:0000256" key="2">
    <source>
        <dbReference type="ARBA" id="ARBA00022553"/>
    </source>
</evidence>
<dbReference type="Pfam" id="PF08448">
    <property type="entry name" value="PAS_4"/>
    <property type="match status" value="1"/>
</dbReference>
<evidence type="ECO:0000256" key="10">
    <source>
        <dbReference type="ARBA" id="ARBA00022912"/>
    </source>
</evidence>
<dbReference type="InterPro" id="IPR000014">
    <property type="entry name" value="PAS"/>
</dbReference>
<dbReference type="KEGG" id="sro:Sros_4200"/>
<keyword evidence="8" id="KW-0067">ATP-binding</keyword>
<dbReference type="Gene3D" id="3.60.40.10">
    <property type="entry name" value="PPM-type phosphatase domain"/>
    <property type="match status" value="1"/>
</dbReference>
<dbReference type="RefSeq" id="WP_012890844.1">
    <property type="nucleotide sequence ID" value="NC_013595.1"/>
</dbReference>
<evidence type="ECO:0000256" key="7">
    <source>
        <dbReference type="ARBA" id="ARBA00022801"/>
    </source>
</evidence>
<dbReference type="SUPFAM" id="SSF55785">
    <property type="entry name" value="PYP-like sensor domain (PAS domain)"/>
    <property type="match status" value="1"/>
</dbReference>
<dbReference type="Pfam" id="PF07228">
    <property type="entry name" value="SpoIIE"/>
    <property type="match status" value="1"/>
</dbReference>
<dbReference type="Gene3D" id="3.30.450.20">
    <property type="entry name" value="PAS domain"/>
    <property type="match status" value="1"/>
</dbReference>
<dbReference type="InterPro" id="IPR003018">
    <property type="entry name" value="GAF"/>
</dbReference>
<keyword evidence="5" id="KW-0547">Nucleotide-binding</keyword>
<keyword evidence="10" id="KW-0904">Protein phosphatase</keyword>
<evidence type="ECO:0000313" key="19">
    <source>
        <dbReference type="EMBL" id="ACZ87102.1"/>
    </source>
</evidence>
<keyword evidence="6" id="KW-0418">Kinase</keyword>
<dbReference type="GO" id="GO:0046872">
    <property type="term" value="F:metal ion binding"/>
    <property type="evidence" value="ECO:0007669"/>
    <property type="project" value="UniProtKB-KW"/>
</dbReference>
<evidence type="ECO:0000256" key="12">
    <source>
        <dbReference type="ARBA" id="ARBA00047761"/>
    </source>
</evidence>
<dbReference type="InterPro" id="IPR035965">
    <property type="entry name" value="PAS-like_dom_sf"/>
</dbReference>
<keyword evidence="4" id="KW-0479">Metal-binding</keyword>
<comment type="catalytic activity">
    <reaction evidence="12">
        <text>O-phospho-L-seryl-[protein] + H2O = L-seryl-[protein] + phosphate</text>
        <dbReference type="Rhea" id="RHEA:20629"/>
        <dbReference type="Rhea" id="RHEA-COMP:9863"/>
        <dbReference type="Rhea" id="RHEA-COMP:11604"/>
        <dbReference type="ChEBI" id="CHEBI:15377"/>
        <dbReference type="ChEBI" id="CHEBI:29999"/>
        <dbReference type="ChEBI" id="CHEBI:43474"/>
        <dbReference type="ChEBI" id="CHEBI:83421"/>
        <dbReference type="EC" id="3.1.3.16"/>
    </reaction>
</comment>
<dbReference type="SUPFAM" id="SSF55781">
    <property type="entry name" value="GAF domain-like"/>
    <property type="match status" value="1"/>
</dbReference>
<dbReference type="InterPro" id="IPR001932">
    <property type="entry name" value="PPM-type_phosphatase-like_dom"/>
</dbReference>
<dbReference type="InterPro" id="IPR013656">
    <property type="entry name" value="PAS_4"/>
</dbReference>
<feature type="domain" description="PPM-type phosphatase" evidence="18">
    <location>
        <begin position="481"/>
        <end position="696"/>
    </location>
</feature>
<evidence type="ECO:0000256" key="13">
    <source>
        <dbReference type="ARBA" id="ARBA00056274"/>
    </source>
</evidence>
<dbReference type="STRING" id="479432.Sros_4200"/>
<evidence type="ECO:0000313" key="20">
    <source>
        <dbReference type="Proteomes" id="UP000002029"/>
    </source>
</evidence>
<dbReference type="Pfam" id="PF13185">
    <property type="entry name" value="GAF_2"/>
    <property type="match status" value="1"/>
</dbReference>
<evidence type="ECO:0000256" key="5">
    <source>
        <dbReference type="ARBA" id="ARBA00022741"/>
    </source>
</evidence>
<dbReference type="SMART" id="SM00065">
    <property type="entry name" value="GAF"/>
    <property type="match status" value="1"/>
</dbReference>
<keyword evidence="2" id="KW-0597">Phosphoprotein</keyword>
<evidence type="ECO:0000256" key="4">
    <source>
        <dbReference type="ARBA" id="ARBA00022723"/>
    </source>
</evidence>
<evidence type="ECO:0000256" key="11">
    <source>
        <dbReference type="ARBA" id="ARBA00023211"/>
    </source>
</evidence>
<dbReference type="PANTHER" id="PTHR43156:SF2">
    <property type="entry name" value="STAGE II SPORULATION PROTEIN E"/>
    <property type="match status" value="1"/>
</dbReference>
<evidence type="ECO:0000256" key="1">
    <source>
        <dbReference type="ARBA" id="ARBA00013081"/>
    </source>
</evidence>
<dbReference type="InterPro" id="IPR036457">
    <property type="entry name" value="PPM-type-like_dom_sf"/>
</dbReference>
<evidence type="ECO:0000259" key="17">
    <source>
        <dbReference type="SMART" id="SM00065"/>
    </source>
</evidence>
<dbReference type="InterPro" id="IPR052016">
    <property type="entry name" value="Bact_Sigma-Reg"/>
</dbReference>
<gene>
    <name evidence="19" type="ordered locus">Sros_4200</name>
</gene>
<dbReference type="EC" id="3.1.3.16" evidence="1"/>
<dbReference type="Proteomes" id="UP000002029">
    <property type="component" value="Chromosome"/>
</dbReference>
<dbReference type="eggNOG" id="COG2203">
    <property type="taxonomic scope" value="Bacteria"/>
</dbReference>
<dbReference type="GO" id="GO:0016301">
    <property type="term" value="F:kinase activity"/>
    <property type="evidence" value="ECO:0007669"/>
    <property type="project" value="UniProtKB-KW"/>
</dbReference>
<dbReference type="eggNOG" id="COG2208">
    <property type="taxonomic scope" value="Bacteria"/>
</dbReference>
<reference evidence="19 20" key="1">
    <citation type="journal article" date="2010" name="Stand. Genomic Sci.">
        <title>Complete genome sequence of Streptosporangium roseum type strain (NI 9100).</title>
        <authorList>
            <person name="Nolan M."/>
            <person name="Sikorski J."/>
            <person name="Jando M."/>
            <person name="Lucas S."/>
            <person name="Lapidus A."/>
            <person name="Glavina Del Rio T."/>
            <person name="Chen F."/>
            <person name="Tice H."/>
            <person name="Pitluck S."/>
            <person name="Cheng J.F."/>
            <person name="Chertkov O."/>
            <person name="Sims D."/>
            <person name="Meincke L."/>
            <person name="Brettin T."/>
            <person name="Han C."/>
            <person name="Detter J.C."/>
            <person name="Bruce D."/>
            <person name="Goodwin L."/>
            <person name="Land M."/>
            <person name="Hauser L."/>
            <person name="Chang Y.J."/>
            <person name="Jeffries C.D."/>
            <person name="Ivanova N."/>
            <person name="Mavromatis K."/>
            <person name="Mikhailova N."/>
            <person name="Chen A."/>
            <person name="Palaniappan K."/>
            <person name="Chain P."/>
            <person name="Rohde M."/>
            <person name="Goker M."/>
            <person name="Bristow J."/>
            <person name="Eisen J.A."/>
            <person name="Markowitz V."/>
            <person name="Hugenholtz P."/>
            <person name="Kyrpides N.C."/>
            <person name="Klenk H.P."/>
        </authorList>
    </citation>
    <scope>NUCLEOTIDE SEQUENCE [LARGE SCALE GENOMIC DNA]</scope>
    <source>
        <strain evidence="20">ATCC 12428 / DSM 43021 / JCM 3005 / NI 9100</strain>
    </source>
</reference>
<evidence type="ECO:0000256" key="6">
    <source>
        <dbReference type="ARBA" id="ARBA00022777"/>
    </source>
</evidence>
<sequence length="702" mass="74513">MAGRFLPPDGGDGLAGDLISMLEDVGAHAGAIYRLAPGGQVLELTVMEGLPREFARPWERVSLTAPVPVADASREGRLVWVGGEEDMVRCYPGIALALPYDFRMAALPLATATADYGGMFLLWPGSHPSRLSSGQRDRLTAAAARLARALEESGRPDPPGPGPRAPVPAGAVPPGGLEAMVARLPEGVCALDDHGRLTFISPRGAALIGESPRRLIGAQPWRVLPWLNDPVYEDRYRAAMISQQPTSFVALCPPDRWLTFDLYPAVSGITVRVTPALVEPENVPVLTSAVDSAVPTRVGAIYHVLHLASALTEAAGVQDVVGLVADQIMPAFGGQALALLVAEDGRLRVAGHRGYPPNITEQYDRLPLTSPTPSVRTMVTGVPSFFESHEELDQIYPMAVAPDDGMAAWAFIPLIASGRPIGTCVLAFSRPHRFTVEERALLTSLGGLIAQALERARLYDAKLELAQCLQESLLPHALPLLPGLTAAARYLPSTEGMDIGGDFYDVIRLTDDTVAAIIGDVQGHNVTAAALMGQLRTAVRAYATTGAGPGEVLARTNRLLADLDPGLFATCVYVQLDLRRRTACLARAGHPYPLLRHPDGGVRVLDVPGGLLLGLDPEAGYPCTEIPLPAGAVLALYTDGLIETPGTDLDDALAELGIELARVGDQHLDGVADAMIRHAQQTSRRGDDIALLLLRLTAELGP</sequence>
<evidence type="ECO:0000259" key="18">
    <source>
        <dbReference type="SMART" id="SM00331"/>
    </source>
</evidence>
<accession>D2AY92</accession>
<dbReference type="CDD" id="cd00130">
    <property type="entry name" value="PAS"/>
    <property type="match status" value="1"/>
</dbReference>
<evidence type="ECO:0000256" key="3">
    <source>
        <dbReference type="ARBA" id="ARBA00022679"/>
    </source>
</evidence>
<protein>
    <recommendedName>
        <fullName evidence="1">protein-serine/threonine phosphatase</fullName>
        <ecNumber evidence="1">3.1.3.16</ecNumber>
    </recommendedName>
    <alternativeName>
        <fullName evidence="15">Protein-serine/threonine phosphatase</fullName>
    </alternativeName>
    <alternativeName>
        <fullName evidence="14">Serine/threonine-protein kinase</fullName>
    </alternativeName>
</protein>
<evidence type="ECO:0000256" key="14">
    <source>
        <dbReference type="ARBA" id="ARBA00075117"/>
    </source>
</evidence>
<dbReference type="FunFam" id="3.60.40.10:FF:000005">
    <property type="entry name" value="Serine/threonine protein phosphatase"/>
    <property type="match status" value="1"/>
</dbReference>
<dbReference type="AlphaFoldDB" id="D2AY92"/>
<name>D2AY92_STRRD</name>
<keyword evidence="3" id="KW-0808">Transferase</keyword>
<dbReference type="EMBL" id="CP001814">
    <property type="protein sequence ID" value="ACZ87102.1"/>
    <property type="molecule type" value="Genomic_DNA"/>
</dbReference>
<organism evidence="19 20">
    <name type="scientific">Streptosporangium roseum (strain ATCC 12428 / DSM 43021 / JCM 3005 / KCTC 9067 / NCIMB 10171 / NRRL 2505 / NI 9100)</name>
    <dbReference type="NCBI Taxonomy" id="479432"/>
    <lineage>
        <taxon>Bacteria</taxon>
        <taxon>Bacillati</taxon>
        <taxon>Actinomycetota</taxon>
        <taxon>Actinomycetes</taxon>
        <taxon>Streptosporangiales</taxon>
        <taxon>Streptosporangiaceae</taxon>
        <taxon>Streptosporangium</taxon>
    </lineage>
</organism>
<evidence type="ECO:0000256" key="15">
    <source>
        <dbReference type="ARBA" id="ARBA00081350"/>
    </source>
</evidence>
<dbReference type="Gene3D" id="3.30.450.40">
    <property type="match status" value="1"/>
</dbReference>
<feature type="compositionally biased region" description="Pro residues" evidence="16">
    <location>
        <begin position="156"/>
        <end position="166"/>
    </location>
</feature>
<dbReference type="SUPFAM" id="SSF81606">
    <property type="entry name" value="PP2C-like"/>
    <property type="match status" value="1"/>
</dbReference>
<feature type="region of interest" description="Disordered" evidence="16">
    <location>
        <begin position="151"/>
        <end position="171"/>
    </location>
</feature>
<dbReference type="GO" id="GO:0005524">
    <property type="term" value="F:ATP binding"/>
    <property type="evidence" value="ECO:0007669"/>
    <property type="project" value="UniProtKB-KW"/>
</dbReference>
<proteinExistence type="predicted"/>
<dbReference type="SMART" id="SM00331">
    <property type="entry name" value="PP2C_SIG"/>
    <property type="match status" value="1"/>
</dbReference>